<keyword evidence="2" id="KW-0472">Membrane</keyword>
<gene>
    <name evidence="3" type="ORF">QRD02_01670</name>
</gene>
<feature type="region of interest" description="Disordered" evidence="1">
    <location>
        <begin position="31"/>
        <end position="60"/>
    </location>
</feature>
<evidence type="ECO:0000313" key="4">
    <source>
        <dbReference type="Proteomes" id="UP001244787"/>
    </source>
</evidence>
<keyword evidence="4" id="KW-1185">Reference proteome</keyword>
<keyword evidence="2" id="KW-1133">Transmembrane helix</keyword>
<feature type="compositionally biased region" description="Basic and acidic residues" evidence="1">
    <location>
        <begin position="31"/>
        <end position="44"/>
    </location>
</feature>
<accession>A0ABT8DD23</accession>
<evidence type="ECO:0000256" key="2">
    <source>
        <dbReference type="SAM" id="Phobius"/>
    </source>
</evidence>
<dbReference type="Proteomes" id="UP001244787">
    <property type="component" value="Unassembled WGS sequence"/>
</dbReference>
<reference evidence="3 4" key="1">
    <citation type="submission" date="2023-06" db="EMBL/GenBank/DDBJ databases">
        <authorList>
            <person name="Ye Y.-Q."/>
            <person name="Du Z.-J."/>
        </authorList>
    </citation>
    <scope>NUCLEOTIDE SEQUENCE [LARGE SCALE GENOMIC DNA]</scope>
    <source>
        <strain evidence="3 4">SDUM287046</strain>
    </source>
</reference>
<organism evidence="3 4">
    <name type="scientific">Aequorivita aurantiaca</name>
    <dbReference type="NCBI Taxonomy" id="3053356"/>
    <lineage>
        <taxon>Bacteria</taxon>
        <taxon>Pseudomonadati</taxon>
        <taxon>Bacteroidota</taxon>
        <taxon>Flavobacteriia</taxon>
        <taxon>Flavobacteriales</taxon>
        <taxon>Flavobacteriaceae</taxon>
        <taxon>Aequorivita</taxon>
    </lineage>
</organism>
<dbReference type="InterPro" id="IPR024623">
    <property type="entry name" value="YtxH"/>
</dbReference>
<dbReference type="RefSeq" id="WP_290253153.1">
    <property type="nucleotide sequence ID" value="NZ_JAUGQQ010000001.1"/>
</dbReference>
<sequence>MASNTGQTLFALLTGAAIGAGLGILYAPDKGSKTREKLSKDAKNAQRNLSKQIQETTSSLSEKAQQARFSFEQKLNETLSSASYKADDILLAMEDKLEALRKQNAKLQIDNALDKTNATVENAKTTVAKKVTS</sequence>
<dbReference type="Gene3D" id="1.20.120.20">
    <property type="entry name" value="Apolipoprotein"/>
    <property type="match status" value="1"/>
</dbReference>
<evidence type="ECO:0000256" key="1">
    <source>
        <dbReference type="SAM" id="MobiDB-lite"/>
    </source>
</evidence>
<evidence type="ECO:0000313" key="3">
    <source>
        <dbReference type="EMBL" id="MDN3723075.1"/>
    </source>
</evidence>
<comment type="caution">
    <text evidence="3">The sequence shown here is derived from an EMBL/GenBank/DDBJ whole genome shotgun (WGS) entry which is preliminary data.</text>
</comment>
<dbReference type="EMBL" id="JAUGQQ010000001">
    <property type="protein sequence ID" value="MDN3723075.1"/>
    <property type="molecule type" value="Genomic_DNA"/>
</dbReference>
<feature type="transmembrane region" description="Helical" evidence="2">
    <location>
        <begin position="6"/>
        <end position="27"/>
    </location>
</feature>
<name>A0ABT8DD23_9FLAO</name>
<dbReference type="Pfam" id="PF12732">
    <property type="entry name" value="YtxH"/>
    <property type="match status" value="1"/>
</dbReference>
<keyword evidence="2" id="KW-0812">Transmembrane</keyword>
<proteinExistence type="predicted"/>
<feature type="compositionally biased region" description="Polar residues" evidence="1">
    <location>
        <begin position="45"/>
        <end position="60"/>
    </location>
</feature>
<protein>
    <submittedName>
        <fullName evidence="3">YtxH domain-containing protein</fullName>
    </submittedName>
</protein>